<accession>A0A7S3BRC7</accession>
<organism evidence="9">
    <name type="scientific">Prasinoderma singulare</name>
    <dbReference type="NCBI Taxonomy" id="676789"/>
    <lineage>
        <taxon>Eukaryota</taxon>
        <taxon>Viridiplantae</taxon>
        <taxon>Prasinodermophyta</taxon>
        <taxon>Prasinodermophyceae</taxon>
        <taxon>Prasinodermales</taxon>
        <taxon>Prasinodermaceae</taxon>
        <taxon>Prasinoderma</taxon>
    </lineage>
</organism>
<feature type="transmembrane region" description="Helical" evidence="7">
    <location>
        <begin position="130"/>
        <end position="147"/>
    </location>
</feature>
<protein>
    <recommendedName>
        <fullName evidence="7">Copper transport protein</fullName>
    </recommendedName>
</protein>
<dbReference type="PANTHER" id="PTHR12483">
    <property type="entry name" value="SOLUTE CARRIER FAMILY 31 COPPER TRANSPORTERS"/>
    <property type="match status" value="1"/>
</dbReference>
<keyword evidence="5 7" id="KW-1133">Transmembrane helix</keyword>
<sequence length="247" mass="25418">MGGGSDASDAFCMRGMAMDMSMSGFRTFWAYGSGDVGCIAFLVPSWVIASSGAFLAACVATFVLAVAAEGFVALRRAAASGLSECRCLPRGARGHLGVGTAGSQYLEGFFYLIQVALGYLLMLVAMTYQLEFFLCVVLGLAAGHMAFNPVKRRMTAREAILRDGAGSVLACCSMREDAEGIDEDGIGGGGGGGIGGGGAAGVRWQLNGNVGDSTTTEMLLRSSESETSLETPRLGANAASGERELSV</sequence>
<dbReference type="GO" id="GO:0005375">
    <property type="term" value="F:copper ion transmembrane transporter activity"/>
    <property type="evidence" value="ECO:0007669"/>
    <property type="project" value="UniProtKB-UniRule"/>
</dbReference>
<feature type="transmembrane region" description="Helical" evidence="7">
    <location>
        <begin position="54"/>
        <end position="74"/>
    </location>
</feature>
<dbReference type="InterPro" id="IPR007274">
    <property type="entry name" value="Cop_transporter"/>
</dbReference>
<feature type="compositionally biased region" description="Low complexity" evidence="8">
    <location>
        <begin position="218"/>
        <end position="231"/>
    </location>
</feature>
<evidence type="ECO:0000256" key="6">
    <source>
        <dbReference type="ARBA" id="ARBA00023136"/>
    </source>
</evidence>
<name>A0A7S3BRC7_9VIRI</name>
<dbReference type="Pfam" id="PF04145">
    <property type="entry name" value="Ctr"/>
    <property type="match status" value="1"/>
</dbReference>
<evidence type="ECO:0000256" key="3">
    <source>
        <dbReference type="ARBA" id="ARBA00022692"/>
    </source>
</evidence>
<evidence type="ECO:0000256" key="7">
    <source>
        <dbReference type="RuleBase" id="RU367022"/>
    </source>
</evidence>
<evidence type="ECO:0000256" key="8">
    <source>
        <dbReference type="SAM" id="MobiDB-lite"/>
    </source>
</evidence>
<comment type="caution">
    <text evidence="7">Lacks conserved residue(s) required for the propagation of feature annotation.</text>
</comment>
<dbReference type="GO" id="GO:0005886">
    <property type="term" value="C:plasma membrane"/>
    <property type="evidence" value="ECO:0007669"/>
    <property type="project" value="TreeGrafter"/>
</dbReference>
<reference evidence="9" key="1">
    <citation type="submission" date="2021-01" db="EMBL/GenBank/DDBJ databases">
        <authorList>
            <person name="Corre E."/>
            <person name="Pelletier E."/>
            <person name="Niang G."/>
            <person name="Scheremetjew M."/>
            <person name="Finn R."/>
            <person name="Kale V."/>
            <person name="Holt S."/>
            <person name="Cochrane G."/>
            <person name="Meng A."/>
            <person name="Brown T."/>
            <person name="Cohen L."/>
        </authorList>
    </citation>
    <scope>NUCLEOTIDE SEQUENCE</scope>
    <source>
        <strain evidence="9">RCC927</strain>
    </source>
</reference>
<gene>
    <name evidence="9" type="ORF">PSIN1315_LOCUS9185</name>
</gene>
<keyword evidence="3 7" id="KW-0812">Transmembrane</keyword>
<feature type="region of interest" description="Disordered" evidence="8">
    <location>
        <begin position="218"/>
        <end position="247"/>
    </location>
</feature>
<feature type="transmembrane region" description="Helical" evidence="7">
    <location>
        <begin position="105"/>
        <end position="124"/>
    </location>
</feature>
<keyword evidence="7" id="KW-0406">Ion transport</keyword>
<evidence type="ECO:0000313" key="9">
    <source>
        <dbReference type="EMBL" id="CAE0143097.1"/>
    </source>
</evidence>
<evidence type="ECO:0000256" key="2">
    <source>
        <dbReference type="ARBA" id="ARBA00006921"/>
    </source>
</evidence>
<dbReference type="EMBL" id="HBHY01014304">
    <property type="protein sequence ID" value="CAE0143097.1"/>
    <property type="molecule type" value="Transcribed_RNA"/>
</dbReference>
<keyword evidence="6 7" id="KW-0472">Membrane</keyword>
<evidence type="ECO:0000256" key="1">
    <source>
        <dbReference type="ARBA" id="ARBA00004141"/>
    </source>
</evidence>
<keyword evidence="7" id="KW-0813">Transport</keyword>
<dbReference type="AlphaFoldDB" id="A0A7S3BRC7"/>
<comment type="subcellular location">
    <subcellularLocation>
        <location evidence="1 7">Membrane</location>
        <topology evidence="1 7">Multi-pass membrane protein</topology>
    </subcellularLocation>
</comment>
<proteinExistence type="inferred from homology"/>
<evidence type="ECO:0000256" key="5">
    <source>
        <dbReference type="ARBA" id="ARBA00022989"/>
    </source>
</evidence>
<keyword evidence="4 7" id="KW-0187">Copper transport</keyword>
<keyword evidence="7" id="KW-0186">Copper</keyword>
<dbReference type="PANTHER" id="PTHR12483:SF27">
    <property type="entry name" value="COPPER TRANSPORT PROTEIN CTR1"/>
    <property type="match status" value="1"/>
</dbReference>
<feature type="transmembrane region" description="Helical" evidence="7">
    <location>
        <begin position="28"/>
        <end position="48"/>
    </location>
</feature>
<evidence type="ECO:0000256" key="4">
    <source>
        <dbReference type="ARBA" id="ARBA00022796"/>
    </source>
</evidence>
<comment type="similarity">
    <text evidence="2 7">Belongs to the copper transporter (Ctr) (TC 1.A.56) family. SLC31A subfamily.</text>
</comment>